<protein>
    <submittedName>
        <fullName evidence="2">Uncharacterized protein</fullName>
    </submittedName>
</protein>
<name>A0AAD7YFA9_MYTSE</name>
<feature type="transmembrane region" description="Helical" evidence="1">
    <location>
        <begin position="51"/>
        <end position="69"/>
    </location>
</feature>
<gene>
    <name evidence="2" type="ORF">PYW07_013765</name>
</gene>
<accession>A0AAD7YFA9</accession>
<feature type="transmembrane region" description="Helical" evidence="1">
    <location>
        <begin position="89"/>
        <end position="120"/>
    </location>
</feature>
<dbReference type="EMBL" id="JARGEI010000020">
    <property type="protein sequence ID" value="KAJ8713395.1"/>
    <property type="molecule type" value="Genomic_DNA"/>
</dbReference>
<reference evidence="2" key="1">
    <citation type="submission" date="2023-03" db="EMBL/GenBank/DDBJ databases">
        <title>Chromosome-level genomes of two armyworms, Mythimna separata and Mythimna loreyi, provide insights into the biosynthesis and reception of sex pheromones.</title>
        <authorList>
            <person name="Zhao H."/>
        </authorList>
    </citation>
    <scope>NUCLEOTIDE SEQUENCE</scope>
    <source>
        <strain evidence="2">BeijingLab</strain>
        <tissue evidence="2">Pupa</tissue>
    </source>
</reference>
<feature type="transmembrane region" description="Helical" evidence="1">
    <location>
        <begin position="15"/>
        <end position="39"/>
    </location>
</feature>
<feature type="transmembrane region" description="Helical" evidence="1">
    <location>
        <begin position="249"/>
        <end position="269"/>
    </location>
</feature>
<evidence type="ECO:0000256" key="1">
    <source>
        <dbReference type="SAM" id="Phobius"/>
    </source>
</evidence>
<feature type="transmembrane region" description="Helical" evidence="1">
    <location>
        <begin position="173"/>
        <end position="194"/>
    </location>
</feature>
<keyword evidence="3" id="KW-1185">Reference proteome</keyword>
<sequence length="303" mass="35576">MPNTYAYDIALSDDFLTVVVTIFYFLLTAVALLYAVTSWCLIKNFRNYRNFVYLNTILANLVFIANAYWRGYVDQHNIEYEPRKEDRDVFAYQMFCILFSSQTVKNFWSLIISLLFYVDFVKVFDKHIKRKYLISSLCGWVVPLILIQVIYFSGYYLLYFDENSVKDVFVITVYIYIAVTFLSPAIVNCIFYIITVSSVCCSVKTTANTTTSKCWRFCIAGLIFVYCNVSIFIIISLDFIKIYYPSLRGVADLFVIFLDPIVLNLLFMLGRSNMVLWHIVLVKKSQRNHYHNNITVNEFLRLR</sequence>
<keyword evidence="1" id="KW-1133">Transmembrane helix</keyword>
<organism evidence="2 3">
    <name type="scientific">Mythimna separata</name>
    <name type="common">Oriental armyworm</name>
    <name type="synonym">Pseudaletia separata</name>
    <dbReference type="NCBI Taxonomy" id="271217"/>
    <lineage>
        <taxon>Eukaryota</taxon>
        <taxon>Metazoa</taxon>
        <taxon>Ecdysozoa</taxon>
        <taxon>Arthropoda</taxon>
        <taxon>Hexapoda</taxon>
        <taxon>Insecta</taxon>
        <taxon>Pterygota</taxon>
        <taxon>Neoptera</taxon>
        <taxon>Endopterygota</taxon>
        <taxon>Lepidoptera</taxon>
        <taxon>Glossata</taxon>
        <taxon>Ditrysia</taxon>
        <taxon>Noctuoidea</taxon>
        <taxon>Noctuidae</taxon>
        <taxon>Noctuinae</taxon>
        <taxon>Hadenini</taxon>
        <taxon>Mythimna</taxon>
    </lineage>
</organism>
<dbReference type="AlphaFoldDB" id="A0AAD7YFA9"/>
<comment type="caution">
    <text evidence="2">The sequence shown here is derived from an EMBL/GenBank/DDBJ whole genome shotgun (WGS) entry which is preliminary data.</text>
</comment>
<proteinExistence type="predicted"/>
<dbReference type="Proteomes" id="UP001231518">
    <property type="component" value="Chromosome 4"/>
</dbReference>
<feature type="transmembrane region" description="Helical" evidence="1">
    <location>
        <begin position="132"/>
        <end position="153"/>
    </location>
</feature>
<evidence type="ECO:0000313" key="3">
    <source>
        <dbReference type="Proteomes" id="UP001231518"/>
    </source>
</evidence>
<keyword evidence="1" id="KW-0472">Membrane</keyword>
<evidence type="ECO:0000313" key="2">
    <source>
        <dbReference type="EMBL" id="KAJ8713395.1"/>
    </source>
</evidence>
<dbReference type="Gene3D" id="1.20.1070.10">
    <property type="entry name" value="Rhodopsin 7-helix transmembrane proteins"/>
    <property type="match status" value="1"/>
</dbReference>
<keyword evidence="1" id="KW-0812">Transmembrane</keyword>
<feature type="transmembrane region" description="Helical" evidence="1">
    <location>
        <begin position="214"/>
        <end position="237"/>
    </location>
</feature>